<evidence type="ECO:0000256" key="1">
    <source>
        <dbReference type="SAM" id="SignalP"/>
    </source>
</evidence>
<gene>
    <name evidence="2" type="ORF">BBC0122_019150</name>
</gene>
<feature type="chain" id="PRO_5012617676" description="Endonuclease YncB, thermonuclease family" evidence="1">
    <location>
        <begin position="25"/>
        <end position="204"/>
    </location>
</feature>
<dbReference type="Gene3D" id="2.40.50.90">
    <property type="match status" value="1"/>
</dbReference>
<dbReference type="SUPFAM" id="SSF50199">
    <property type="entry name" value="Staphylococcal nuclease"/>
    <property type="match status" value="1"/>
</dbReference>
<dbReference type="Proteomes" id="UP000189632">
    <property type="component" value="Chromosome"/>
</dbReference>
<organism evidence="2 3">
    <name type="scientific">Bartonella choladocola</name>
    <dbReference type="NCBI Taxonomy" id="2750995"/>
    <lineage>
        <taxon>Bacteria</taxon>
        <taxon>Pseudomonadati</taxon>
        <taxon>Pseudomonadota</taxon>
        <taxon>Alphaproteobacteria</taxon>
        <taxon>Hyphomicrobiales</taxon>
        <taxon>Bartonellaceae</taxon>
        <taxon>Bartonella</taxon>
    </lineage>
</organism>
<evidence type="ECO:0008006" key="4">
    <source>
        <dbReference type="Google" id="ProtNLM"/>
    </source>
</evidence>
<evidence type="ECO:0000313" key="2">
    <source>
        <dbReference type="EMBL" id="AQT48009.1"/>
    </source>
</evidence>
<sequence length="204" mass="22602">MLCNHKFISSLIISSLALTCAGYAESNAESKTENAIKEENYQAIIEYMDKGKITDRRVYNSSVPYKSGTGISISLPDTQLILYGISSCPSDVLINAYVFKGPCSNAARQYLDTELSISHKLTCRAYLSQANQPYQSVTCQTQSWLLGTEITHNLEDLLVRTGTAYVTRNDKGELLRQDLASSENQARAKKTIIWSPEAAEAWGK</sequence>
<keyword evidence="3" id="KW-1185">Reference proteome</keyword>
<reference evidence="2 3" key="1">
    <citation type="submission" date="2016-11" db="EMBL/GenBank/DDBJ databases">
        <title>Comparative genomics of Bartonella apis.</title>
        <authorList>
            <person name="Engel P."/>
        </authorList>
    </citation>
    <scope>NUCLEOTIDE SEQUENCE [LARGE SCALE GENOMIC DNA]</scope>
    <source>
        <strain evidence="2 3">BBC0122</strain>
    </source>
</reference>
<dbReference type="RefSeq" id="WP_077993471.1">
    <property type="nucleotide sequence ID" value="NZ_CP015625.1"/>
</dbReference>
<name>A0A1U9MJW5_9HYPH</name>
<accession>A0A1U9MJW5</accession>
<dbReference type="AlphaFoldDB" id="A0A1U9MJW5"/>
<feature type="signal peptide" evidence="1">
    <location>
        <begin position="1"/>
        <end position="24"/>
    </location>
</feature>
<evidence type="ECO:0000313" key="3">
    <source>
        <dbReference type="Proteomes" id="UP000189632"/>
    </source>
</evidence>
<keyword evidence="1" id="KW-0732">Signal</keyword>
<dbReference type="InterPro" id="IPR035437">
    <property type="entry name" value="SNase_OB-fold_sf"/>
</dbReference>
<dbReference type="EMBL" id="CP015625">
    <property type="protein sequence ID" value="AQT48009.1"/>
    <property type="molecule type" value="Genomic_DNA"/>
</dbReference>
<proteinExistence type="predicted"/>
<protein>
    <recommendedName>
        <fullName evidence="4">Endonuclease YncB, thermonuclease family</fullName>
    </recommendedName>
</protein>
<dbReference type="KEGG" id="bapi:BBC0122_019150"/>